<reference evidence="1 2" key="1">
    <citation type="journal article" date="2018" name="Appl. Microbiol. Biotechnol.">
        <title>Characterization of the caprolactam degradation pathway in Pseudomonas jessenii using mass spectrometry-based proteomics.</title>
        <authorList>
            <person name="Otzen M."/>
            <person name="Palacio C."/>
            <person name="Janssen D.B."/>
        </authorList>
    </citation>
    <scope>NUCLEOTIDE SEQUENCE [LARGE SCALE GENOMIC DNA]</scope>
    <source>
        <strain evidence="1 2">GO3</strain>
    </source>
</reference>
<dbReference type="Proteomes" id="UP000247437">
    <property type="component" value="Unassembled WGS sequence"/>
</dbReference>
<comment type="caution">
    <text evidence="1">The sequence shown here is derived from an EMBL/GenBank/DDBJ whole genome shotgun (WGS) entry which is preliminary data.</text>
</comment>
<sequence length="82" mass="9200">MLAILRIARTTRLPICDIDMLIATSPQLPGLARREQIAPCRPWIRFWPAPAPHSPQQITAVFCLASHNRSHYSPATQNGLED</sequence>
<name>A0A2W0EQU5_PSEJE</name>
<organism evidence="1 2">
    <name type="scientific">Pseudomonas jessenii</name>
    <dbReference type="NCBI Taxonomy" id="77298"/>
    <lineage>
        <taxon>Bacteria</taxon>
        <taxon>Pseudomonadati</taxon>
        <taxon>Pseudomonadota</taxon>
        <taxon>Gammaproteobacteria</taxon>
        <taxon>Pseudomonadales</taxon>
        <taxon>Pseudomonadaceae</taxon>
        <taxon>Pseudomonas</taxon>
    </lineage>
</organism>
<evidence type="ECO:0000313" key="1">
    <source>
        <dbReference type="EMBL" id="PYY67581.1"/>
    </source>
</evidence>
<protein>
    <submittedName>
        <fullName evidence="1">Protein GbcA</fullName>
    </submittedName>
</protein>
<evidence type="ECO:0000313" key="2">
    <source>
        <dbReference type="Proteomes" id="UP000247437"/>
    </source>
</evidence>
<dbReference type="EMBL" id="PDLL01000466">
    <property type="protein sequence ID" value="PYY67581.1"/>
    <property type="molecule type" value="Genomic_DNA"/>
</dbReference>
<dbReference type="AlphaFoldDB" id="A0A2W0EQU5"/>
<gene>
    <name evidence="1" type="ORF">CRX42_26295</name>
</gene>
<proteinExistence type="predicted"/>
<dbReference type="OrthoDB" id="6991739at2"/>
<accession>A0A2W0EQU5</accession>